<evidence type="ECO:0000313" key="3">
    <source>
        <dbReference type="Proteomes" id="UP000244803"/>
    </source>
</evidence>
<reference evidence="2" key="1">
    <citation type="submission" date="2022-07" db="EMBL/GenBank/DDBJ databases">
        <title>Evaluation of T. orientalis genome assembly methods using nanopore sequencing and analysis of variation between genomes.</title>
        <authorList>
            <person name="Yam J."/>
            <person name="Micallef M.L."/>
            <person name="Liu M."/>
            <person name="Djordjevic S.P."/>
            <person name="Bogema D.R."/>
            <person name="Jenkins C."/>
        </authorList>
    </citation>
    <scope>NUCLEOTIDE SEQUENCE</scope>
    <source>
        <strain evidence="2">Fish Creek</strain>
    </source>
</reference>
<dbReference type="EMBL" id="CP056065">
    <property type="protein sequence ID" value="UKJ88500.2"/>
    <property type="molecule type" value="Genomic_DNA"/>
</dbReference>
<proteinExistence type="predicted"/>
<feature type="compositionally biased region" description="Basic and acidic residues" evidence="1">
    <location>
        <begin position="175"/>
        <end position="196"/>
    </location>
</feature>
<accession>A0A976QV08</accession>
<organism evidence="2 3">
    <name type="scientific">Theileria orientalis</name>
    <dbReference type="NCBI Taxonomy" id="68886"/>
    <lineage>
        <taxon>Eukaryota</taxon>
        <taxon>Sar</taxon>
        <taxon>Alveolata</taxon>
        <taxon>Apicomplexa</taxon>
        <taxon>Aconoidasida</taxon>
        <taxon>Piroplasmida</taxon>
        <taxon>Theileriidae</taxon>
        <taxon>Theileria</taxon>
    </lineage>
</organism>
<name>A0A976QV08_THEOR</name>
<evidence type="ECO:0000256" key="1">
    <source>
        <dbReference type="SAM" id="MobiDB-lite"/>
    </source>
</evidence>
<gene>
    <name evidence="2" type="ORF">MACJ_000944</name>
</gene>
<feature type="region of interest" description="Disordered" evidence="1">
    <location>
        <begin position="162"/>
        <end position="311"/>
    </location>
</feature>
<feature type="compositionally biased region" description="Basic residues" evidence="1">
    <location>
        <begin position="214"/>
        <end position="236"/>
    </location>
</feature>
<protein>
    <submittedName>
        <fullName evidence="2">Uncharacterized protein</fullName>
    </submittedName>
</protein>
<dbReference type="AlphaFoldDB" id="A0A976QV08"/>
<dbReference type="OrthoDB" id="10456750at2759"/>
<dbReference type="Proteomes" id="UP000244803">
    <property type="component" value="Chromosome 1"/>
</dbReference>
<sequence length="449" mass="51580">MLSWLDKKSEPAKHQIHLEWCRVENVSFIVKTFESNYFNSSERKRQTEFNGFHLLDQFENSYFSLVNDKINRLEWRGIERPVHEKNRAGDKDSSEMVTILGDVWIAEFVVPVDFELFKKILTGAIYTMCHNLKPFVVQYTQPFASEDPPDGKNSRKTINSVEEPVAHTNSYSKAGEVDSHYAKAPEDPPSIDKPDDMINPVPIPVREKTGGPGRPKKARSTGWRGRPRSLRPLRPSRLHEEAEPVTNQIEEEKQEEPVEKVNVEQVDQEEYEYEKHEHEEDFDPDEEFDLPKRTRRSPDKPRSPVDGGNGNYLKTEHFAQLLANCPFFSGHKVINAAIASKKAASIIDKLTKDADIPKSQSSEEESEVSDSVHLSTESIQRATESFELMDLNGNLSLIPDAVKRSTKKKYKRTYTSIPRYLKRSKHRSRHAFLQVSLPLMTSPFRNSTL</sequence>
<feature type="compositionally biased region" description="Basic and acidic residues" evidence="1">
    <location>
        <begin position="289"/>
        <end position="303"/>
    </location>
</feature>
<feature type="region of interest" description="Disordered" evidence="1">
    <location>
        <begin position="355"/>
        <end position="376"/>
    </location>
</feature>
<evidence type="ECO:0000313" key="2">
    <source>
        <dbReference type="EMBL" id="UKJ88500.2"/>
    </source>
</evidence>